<reference evidence="1" key="1">
    <citation type="submission" date="2023-03" db="UniProtKB">
        <authorList>
            <consortium name="EnsemblPlants"/>
        </authorList>
    </citation>
    <scope>IDENTIFICATION</scope>
</reference>
<organism evidence="1">
    <name type="scientific">Cucumis melo</name>
    <name type="common">Muskmelon</name>
    <dbReference type="NCBI Taxonomy" id="3656"/>
    <lineage>
        <taxon>Eukaryota</taxon>
        <taxon>Viridiplantae</taxon>
        <taxon>Streptophyta</taxon>
        <taxon>Embryophyta</taxon>
        <taxon>Tracheophyta</taxon>
        <taxon>Spermatophyta</taxon>
        <taxon>Magnoliopsida</taxon>
        <taxon>eudicotyledons</taxon>
        <taxon>Gunneridae</taxon>
        <taxon>Pentapetalae</taxon>
        <taxon>rosids</taxon>
        <taxon>fabids</taxon>
        <taxon>Cucurbitales</taxon>
        <taxon>Cucurbitaceae</taxon>
        <taxon>Benincaseae</taxon>
        <taxon>Cucumis</taxon>
    </lineage>
</organism>
<dbReference type="AlphaFoldDB" id="A0A9I9EM74"/>
<protein>
    <submittedName>
        <fullName evidence="1">Uncharacterized protein</fullName>
    </submittedName>
</protein>
<evidence type="ECO:0000313" key="1">
    <source>
        <dbReference type="EnsemblPlants" id="MELO3C035683.2.1"/>
    </source>
</evidence>
<proteinExistence type="predicted"/>
<dbReference type="Gramene" id="MELO3C035683.2.1">
    <property type="protein sequence ID" value="MELO3C035683.2.1"/>
    <property type="gene ID" value="MELO3C035683.2"/>
</dbReference>
<dbReference type="EnsemblPlants" id="MELO3C035683.2.1">
    <property type="protein sequence ID" value="MELO3C035683.2.1"/>
    <property type="gene ID" value="MELO3C035683.2"/>
</dbReference>
<accession>A0A9I9EM74</accession>
<sequence length="60" mass="7095">MTVANMIIGAWTECAKKKVKHYYELRRRKYEIASNKNDHCFGDFRKYIGKRGAVNDKIDI</sequence>
<name>A0A9I9EM74_CUCME</name>